<name>A0A396JMF3_MEDTR</name>
<dbReference type="Gramene" id="rna3264">
    <property type="protein sequence ID" value="RHN79470.1"/>
    <property type="gene ID" value="gene3264"/>
</dbReference>
<comment type="caution">
    <text evidence="1">The sequence shown here is derived from an EMBL/GenBank/DDBJ whole genome shotgun (WGS) entry which is preliminary data.</text>
</comment>
<reference evidence="1" key="1">
    <citation type="journal article" date="2018" name="Nat. Plants">
        <title>Whole-genome landscape of Medicago truncatula symbiotic genes.</title>
        <authorList>
            <person name="Pecrix Y."/>
            <person name="Gamas P."/>
            <person name="Carrere S."/>
        </authorList>
    </citation>
    <scope>NUCLEOTIDE SEQUENCE</scope>
    <source>
        <tissue evidence="1">Leaves</tissue>
    </source>
</reference>
<accession>A0A396JMF3</accession>
<dbReference type="EMBL" id="PSQE01000001">
    <property type="protein sequence ID" value="RHN79470.1"/>
    <property type="molecule type" value="Genomic_DNA"/>
</dbReference>
<organism evidence="1">
    <name type="scientific">Medicago truncatula</name>
    <name type="common">Barrel medic</name>
    <name type="synonym">Medicago tribuloides</name>
    <dbReference type="NCBI Taxonomy" id="3880"/>
    <lineage>
        <taxon>Eukaryota</taxon>
        <taxon>Viridiplantae</taxon>
        <taxon>Streptophyta</taxon>
        <taxon>Embryophyta</taxon>
        <taxon>Tracheophyta</taxon>
        <taxon>Spermatophyta</taxon>
        <taxon>Magnoliopsida</taxon>
        <taxon>eudicotyledons</taxon>
        <taxon>Gunneridae</taxon>
        <taxon>Pentapetalae</taxon>
        <taxon>rosids</taxon>
        <taxon>fabids</taxon>
        <taxon>Fabales</taxon>
        <taxon>Fabaceae</taxon>
        <taxon>Papilionoideae</taxon>
        <taxon>50 kb inversion clade</taxon>
        <taxon>NPAAA clade</taxon>
        <taxon>Hologalegina</taxon>
        <taxon>IRL clade</taxon>
        <taxon>Trifolieae</taxon>
        <taxon>Medicago</taxon>
    </lineage>
</organism>
<evidence type="ECO:0000313" key="1">
    <source>
        <dbReference type="EMBL" id="RHN79470.1"/>
    </source>
</evidence>
<gene>
    <name evidence="1" type="ORF">MtrunA17_Chr1g0177681</name>
</gene>
<dbReference type="PANTHER" id="PTHR36351">
    <property type="entry name" value="EMBRYO SAC DEVELOPMENT ARREST 12"/>
    <property type="match status" value="1"/>
</dbReference>
<dbReference type="PANTHER" id="PTHR36351:SF1">
    <property type="entry name" value="EMBRYO SAC DEVELOPMENT ARREST 12"/>
    <property type="match status" value="1"/>
</dbReference>
<dbReference type="Proteomes" id="UP000265566">
    <property type="component" value="Chromosome 1"/>
</dbReference>
<sequence>MELSMNNDDGSGGAHSGGRKRVYCKECVIAEVTRIKANFHLCVRDEVIIGFKTSAGPIFRPVRNSGEDA</sequence>
<protein>
    <submittedName>
        <fullName evidence="1">Uncharacterized protein</fullName>
    </submittedName>
</protein>
<dbReference type="AlphaFoldDB" id="A0A396JMF3"/>
<proteinExistence type="predicted"/>